<keyword evidence="1" id="KW-0472">Membrane</keyword>
<dbReference type="EMBL" id="NHSJ01000096">
    <property type="protein sequence ID" value="PPQ29268.1"/>
    <property type="molecule type" value="Genomic_DNA"/>
</dbReference>
<reference evidence="2 3" key="1">
    <citation type="journal article" date="2018" name="Arch. Microbiol.">
        <title>New insights into the metabolic potential of the phototrophic purple bacterium Rhodopila globiformis DSM 161(T) from its draft genome sequence and evidence for a vanadium-dependent nitrogenase.</title>
        <authorList>
            <person name="Imhoff J.F."/>
            <person name="Rahn T."/>
            <person name="Kunzel S."/>
            <person name="Neulinger S.C."/>
        </authorList>
    </citation>
    <scope>NUCLEOTIDE SEQUENCE [LARGE SCALE GENOMIC DNA]</scope>
    <source>
        <strain evidence="2 3">DSM 16996</strain>
    </source>
</reference>
<feature type="transmembrane region" description="Helical" evidence="1">
    <location>
        <begin position="38"/>
        <end position="55"/>
    </location>
</feature>
<evidence type="ECO:0000256" key="1">
    <source>
        <dbReference type="SAM" id="Phobius"/>
    </source>
</evidence>
<dbReference type="AlphaFoldDB" id="A0A2S6N3S0"/>
<comment type="caution">
    <text evidence="2">The sequence shown here is derived from an EMBL/GenBank/DDBJ whole genome shotgun (WGS) entry which is preliminary data.</text>
</comment>
<proteinExistence type="predicted"/>
<gene>
    <name evidence="2" type="ORF">CCR94_15780</name>
</gene>
<organism evidence="2 3">
    <name type="scientific">Rhodoblastus sphagnicola</name>
    <dbReference type="NCBI Taxonomy" id="333368"/>
    <lineage>
        <taxon>Bacteria</taxon>
        <taxon>Pseudomonadati</taxon>
        <taxon>Pseudomonadota</taxon>
        <taxon>Alphaproteobacteria</taxon>
        <taxon>Hyphomicrobiales</taxon>
        <taxon>Rhodoblastaceae</taxon>
        <taxon>Rhodoblastus</taxon>
    </lineage>
</organism>
<sequence length="108" mass="11243">MVLCVACGLASAMFAATGLIFCAISAYLSLSPHLEPHWAAFVLAALLGLIGRIIVWNSVQRLTAWVKSSAPIALAPHILGFAVRHAKLIGLVSAAGAAFFAARSKRAS</sequence>
<evidence type="ECO:0000313" key="2">
    <source>
        <dbReference type="EMBL" id="PPQ29268.1"/>
    </source>
</evidence>
<keyword evidence="3" id="KW-1185">Reference proteome</keyword>
<accession>A0A2S6N3S0</accession>
<keyword evidence="1" id="KW-1133">Transmembrane helix</keyword>
<name>A0A2S6N3S0_9HYPH</name>
<dbReference type="Proteomes" id="UP000239089">
    <property type="component" value="Unassembled WGS sequence"/>
</dbReference>
<keyword evidence="1" id="KW-0812">Transmembrane</keyword>
<evidence type="ECO:0000313" key="3">
    <source>
        <dbReference type="Proteomes" id="UP000239089"/>
    </source>
</evidence>
<feature type="transmembrane region" description="Helical" evidence="1">
    <location>
        <begin position="85"/>
        <end position="102"/>
    </location>
</feature>
<protein>
    <submittedName>
        <fullName evidence="2">Uncharacterized protein</fullName>
    </submittedName>
</protein>